<dbReference type="PANTHER" id="PTHR32089:SF112">
    <property type="entry name" value="LYSOZYME-LIKE PROTEIN-RELATED"/>
    <property type="match status" value="1"/>
</dbReference>
<dbReference type="EMBL" id="JACYXJ010000003">
    <property type="protein sequence ID" value="MBD8876287.1"/>
    <property type="molecule type" value="Genomic_DNA"/>
</dbReference>
<feature type="transmembrane region" description="Helical" evidence="4">
    <location>
        <begin position="311"/>
        <end position="331"/>
    </location>
</feature>
<reference evidence="7 8" key="1">
    <citation type="submission" date="2020-09" db="EMBL/GenBank/DDBJ databases">
        <title>The genome sequence of type strain Labrenzia polysiphoniae KACC 19711.</title>
        <authorList>
            <person name="Liu Y."/>
        </authorList>
    </citation>
    <scope>NUCLEOTIDE SEQUENCE [LARGE SCALE GENOMIC DNA]</scope>
    <source>
        <strain evidence="7 8">KACC 19711</strain>
    </source>
</reference>
<keyword evidence="1 3" id="KW-0807">Transducer</keyword>
<evidence type="ECO:0000256" key="3">
    <source>
        <dbReference type="PROSITE-ProRule" id="PRU00284"/>
    </source>
</evidence>
<evidence type="ECO:0000259" key="5">
    <source>
        <dbReference type="PROSITE" id="PS50111"/>
    </source>
</evidence>
<accession>A0ABR9C907</accession>
<keyword evidence="8" id="KW-1185">Reference proteome</keyword>
<dbReference type="InterPro" id="IPR003660">
    <property type="entry name" value="HAMP_dom"/>
</dbReference>
<gene>
    <name evidence="7" type="ORF">IG617_08320</name>
</gene>
<dbReference type="PROSITE" id="PS50111">
    <property type="entry name" value="CHEMOTAXIS_TRANSDUC_2"/>
    <property type="match status" value="1"/>
</dbReference>
<proteinExistence type="inferred from homology"/>
<comment type="caution">
    <text evidence="7">The sequence shown here is derived from an EMBL/GenBank/DDBJ whole genome shotgun (WGS) entry which is preliminary data.</text>
</comment>
<evidence type="ECO:0000313" key="8">
    <source>
        <dbReference type="Proteomes" id="UP000615687"/>
    </source>
</evidence>
<dbReference type="InterPro" id="IPR013587">
    <property type="entry name" value="Nitrate/nitrite_sensing"/>
</dbReference>
<feature type="domain" description="Methyl-accepting transducer" evidence="5">
    <location>
        <begin position="427"/>
        <end position="677"/>
    </location>
</feature>
<evidence type="ECO:0000256" key="1">
    <source>
        <dbReference type="ARBA" id="ARBA00023224"/>
    </source>
</evidence>
<evidence type="ECO:0000259" key="6">
    <source>
        <dbReference type="PROSITE" id="PS50885"/>
    </source>
</evidence>
<protein>
    <submittedName>
        <fullName evidence="7">Nitrate- and nitrite sensing domain-containing protein</fullName>
    </submittedName>
</protein>
<dbReference type="InterPro" id="IPR004089">
    <property type="entry name" value="MCPsignal_dom"/>
</dbReference>
<keyword evidence="4" id="KW-0472">Membrane</keyword>
<evidence type="ECO:0000313" key="7">
    <source>
        <dbReference type="EMBL" id="MBD8876287.1"/>
    </source>
</evidence>
<dbReference type="Gene3D" id="6.10.340.10">
    <property type="match status" value="1"/>
</dbReference>
<dbReference type="PROSITE" id="PS50885">
    <property type="entry name" value="HAMP"/>
    <property type="match status" value="1"/>
</dbReference>
<organism evidence="7 8">
    <name type="scientific">Roseibium polysiphoniae</name>
    <dbReference type="NCBI Taxonomy" id="2571221"/>
    <lineage>
        <taxon>Bacteria</taxon>
        <taxon>Pseudomonadati</taxon>
        <taxon>Pseudomonadota</taxon>
        <taxon>Alphaproteobacteria</taxon>
        <taxon>Hyphomicrobiales</taxon>
        <taxon>Stappiaceae</taxon>
        <taxon>Roseibium</taxon>
    </lineage>
</organism>
<comment type="similarity">
    <text evidence="2">Belongs to the methyl-accepting chemotaxis (MCP) protein family.</text>
</comment>
<feature type="domain" description="HAMP" evidence="6">
    <location>
        <begin position="334"/>
        <end position="387"/>
    </location>
</feature>
<dbReference type="SMART" id="SM00283">
    <property type="entry name" value="MA"/>
    <property type="match status" value="1"/>
</dbReference>
<evidence type="ECO:0000256" key="4">
    <source>
        <dbReference type="SAM" id="Phobius"/>
    </source>
</evidence>
<dbReference type="SUPFAM" id="SSF58104">
    <property type="entry name" value="Methyl-accepting chemotaxis protein (MCP) signaling domain"/>
    <property type="match status" value="1"/>
</dbReference>
<evidence type="ECO:0000256" key="2">
    <source>
        <dbReference type="ARBA" id="ARBA00029447"/>
    </source>
</evidence>
<keyword evidence="4" id="KW-0812">Transmembrane</keyword>
<sequence>MFGRIKVQIVALAILPMIAVSIFAGVSVYEKYVELRHHDFMVPLSRIAEDAGNVIHEVQKERGKTASLIKSGYDSKLSAEVMAQRSNVDAAIKTFDDHIASADLHNEHVEKELAYVSDAIHEITELRKQIDAKSLKAGKAVAGYSKEISAMIHLIGVVVESSPSSTITAELLPFLALTEAMESGGLERAIGANFLAAFRDTGEIDNEAFLGFISRFGAEQAFLKEFEAIALAEQKELFKKTVTGPAVAEAVAMRETLQKLPQTMDAGDLQPAVWFAKATERLNLIKQMSDELIHRAEYAADADTGSLQTQIIMLSIFAVTALVGSGLFVFWQVRSISGLLASQRDTISSLAEGELDGEIRFTDRPDEIGDIARAAEVLRDNSIARIQLEETARKEQTLEIERKRHMEGVIEIFRTSVGSIQEVLGSETSSVSETARQLVQIADDASGAAEAAHSATGIASTNVQTVASAATELSASIQEISRQSSTALNIASEASDVAKATDRDVATLAETADKIGEVVGMIRAIAEQTNLLALNATIEAARAGEAGKGFAVVAAEVKELSDQTAKATDEIATQITDIQSSTKNAVGAIQAIVERIGEVQDVTTAIAASVEEQDVATREITKSINLAAEGSSTAASNVDGVAGAIGQTKNQSADVNQSADRLGAVATELSTAVDAFLSEVATDEGPSSQAA</sequence>
<dbReference type="Pfam" id="PF08376">
    <property type="entry name" value="NIT"/>
    <property type="match status" value="1"/>
</dbReference>
<keyword evidence="4" id="KW-1133">Transmembrane helix</keyword>
<dbReference type="Pfam" id="PF00015">
    <property type="entry name" value="MCPsignal"/>
    <property type="match status" value="1"/>
</dbReference>
<dbReference type="Gene3D" id="1.10.287.950">
    <property type="entry name" value="Methyl-accepting chemotaxis protein"/>
    <property type="match status" value="1"/>
</dbReference>
<name>A0ABR9C907_9HYPH</name>
<dbReference type="PANTHER" id="PTHR32089">
    <property type="entry name" value="METHYL-ACCEPTING CHEMOTAXIS PROTEIN MCPB"/>
    <property type="match status" value="1"/>
</dbReference>
<dbReference type="Proteomes" id="UP000615687">
    <property type="component" value="Unassembled WGS sequence"/>
</dbReference>
<feature type="transmembrane region" description="Helical" evidence="4">
    <location>
        <begin position="7"/>
        <end position="29"/>
    </location>
</feature>